<dbReference type="GeneID" id="77385841"/>
<protein>
    <submittedName>
        <fullName evidence="1">Uncharacterized protein</fullName>
    </submittedName>
</protein>
<organism evidence="1 2">
    <name type="scientific">Actinomyces naeslundii</name>
    <dbReference type="NCBI Taxonomy" id="1655"/>
    <lineage>
        <taxon>Bacteria</taxon>
        <taxon>Bacillati</taxon>
        <taxon>Actinomycetota</taxon>
        <taxon>Actinomycetes</taxon>
        <taxon>Actinomycetales</taxon>
        <taxon>Actinomycetaceae</taxon>
        <taxon>Actinomyces</taxon>
    </lineage>
</organism>
<evidence type="ECO:0000313" key="1">
    <source>
        <dbReference type="EMBL" id="WAL42013.1"/>
    </source>
</evidence>
<dbReference type="AlphaFoldDB" id="A0AA47FHE3"/>
<dbReference type="Proteomes" id="UP001163127">
    <property type="component" value="Chromosome"/>
</dbReference>
<dbReference type="EMBL" id="CP113787">
    <property type="protein sequence ID" value="WAL42013.1"/>
    <property type="molecule type" value="Genomic_DNA"/>
</dbReference>
<name>A0AA47FHE3_ACTNA</name>
<sequence>MADVYTTPCVVDLGDFVEQTGEFIGPHTEAILPLEDHSKE</sequence>
<gene>
    <name evidence="1" type="ORF">OFA60_07970</name>
</gene>
<proteinExistence type="predicted"/>
<evidence type="ECO:0000313" key="2">
    <source>
        <dbReference type="Proteomes" id="UP001163127"/>
    </source>
</evidence>
<reference evidence="1" key="1">
    <citation type="submission" date="2022-11" db="EMBL/GenBank/DDBJ databases">
        <title>Dental biofilm bacteria. Genome sequencing and assembly.</title>
        <authorList>
            <person name="Robertsson C."/>
        </authorList>
    </citation>
    <scope>NUCLEOTIDE SEQUENCE</scope>
    <source>
        <strain evidence="1">CW</strain>
    </source>
</reference>
<accession>A0AA47FHE3</accession>
<dbReference type="RefSeq" id="WP_003780034.1">
    <property type="nucleotide sequence ID" value="NZ_CAURHQ010000038.1"/>
</dbReference>